<keyword evidence="5" id="KW-0804">Transcription</keyword>
<keyword evidence="6" id="KW-0539">Nucleus</keyword>
<dbReference type="Proteomes" id="UP000783686">
    <property type="component" value="Unassembled WGS sequence"/>
</dbReference>
<dbReference type="EMBL" id="CAJFDH010000004">
    <property type="protein sequence ID" value="CAD5219434.1"/>
    <property type="molecule type" value="Genomic_DNA"/>
</dbReference>
<dbReference type="OrthoDB" id="1746530at2759"/>
<evidence type="ECO:0000256" key="7">
    <source>
        <dbReference type="ARBA" id="ARBA00043924"/>
    </source>
</evidence>
<evidence type="ECO:0000256" key="5">
    <source>
        <dbReference type="ARBA" id="ARBA00023163"/>
    </source>
</evidence>
<dbReference type="Gene3D" id="1.20.1250.40">
    <property type="match status" value="1"/>
</dbReference>
<dbReference type="GO" id="GO:0005666">
    <property type="term" value="C:RNA polymerase III complex"/>
    <property type="evidence" value="ECO:0007669"/>
    <property type="project" value="InterPro"/>
</dbReference>
<feature type="domain" description="RNA polymerase Rpb4/RPC9 core" evidence="10">
    <location>
        <begin position="1"/>
        <end position="121"/>
    </location>
</feature>
<name>A0A811KUI2_9BILA</name>
<proteinExistence type="inferred from homology"/>
<dbReference type="PANTHER" id="PTHR15561">
    <property type="entry name" value="CALCITONIN GENE-RELATED PEPTIDE-RECEPTOR COMPONENT PROTEIN"/>
    <property type="match status" value="1"/>
</dbReference>
<dbReference type="PANTHER" id="PTHR15561:SF0">
    <property type="entry name" value="DNA-DIRECTED RNA POLYMERASE III SUBUNIT RPC9"/>
    <property type="match status" value="1"/>
</dbReference>
<organism evidence="11 12">
    <name type="scientific">Bursaphelenchus okinawaensis</name>
    <dbReference type="NCBI Taxonomy" id="465554"/>
    <lineage>
        <taxon>Eukaryota</taxon>
        <taxon>Metazoa</taxon>
        <taxon>Ecdysozoa</taxon>
        <taxon>Nematoda</taxon>
        <taxon>Chromadorea</taxon>
        <taxon>Rhabditida</taxon>
        <taxon>Tylenchina</taxon>
        <taxon>Tylenchomorpha</taxon>
        <taxon>Aphelenchoidea</taxon>
        <taxon>Aphelenchoididae</taxon>
        <taxon>Bursaphelenchus</taxon>
    </lineage>
</organism>
<dbReference type="SUPFAM" id="SSF47819">
    <property type="entry name" value="HRDC-like"/>
    <property type="match status" value="1"/>
</dbReference>
<comment type="function">
    <text evidence="7">Accessory protein for the calcitonin gene-related peptide (CGRP) receptor. It modulates CGRP responsiveness in a variety of tissues.</text>
</comment>
<comment type="similarity">
    <text evidence="2">Belongs to the eukaryotic RPC9 RNA polymerase subunit family.</text>
</comment>
<dbReference type="GO" id="GO:0006384">
    <property type="term" value="P:transcription initiation at RNA polymerase III promoter"/>
    <property type="evidence" value="ECO:0007669"/>
    <property type="project" value="InterPro"/>
</dbReference>
<accession>A0A811KUI2</accession>
<evidence type="ECO:0000313" key="12">
    <source>
        <dbReference type="Proteomes" id="UP000614601"/>
    </source>
</evidence>
<evidence type="ECO:0000256" key="4">
    <source>
        <dbReference type="ARBA" id="ARBA00022478"/>
    </source>
</evidence>
<dbReference type="AlphaFoldDB" id="A0A811KUI2"/>
<gene>
    <name evidence="11" type="ORF">BOKJ2_LOCUS8442</name>
</gene>
<comment type="subunit">
    <text evidence="8">Component of the RNA polymerase III complex consisting of 17 subunits: a ten-subunit horseshoe-shaped catalytic core composed of POLR3A/RPC1, POLR3B/RPC2, POLR1C/RPAC1, POLR1D/RPAC2, POLR3K/RPC10, POLR2E/RPABC1, POLR2F/RPABC2, POLR2H/RPABC3, POLR2K/RPABC4 and POLR2L/RPABC5; a mobile stalk composed of two subunits POLR3H/RPC8 and CRCP/RPC9, protruding from the core and functioning primarily in transcription initiation; and additional subunits homologous to general transcription factors of the RNA polymerase II machinery, POLR3C/RPC3-POLR3F/RPC6-POLR3G/RPC7 heterotrimer required for transcription initiation and POLR3D/RPC4-POLR3E/RPC5 heterodimer involved in both transcription initiation and termination.</text>
</comment>
<dbReference type="Proteomes" id="UP000614601">
    <property type="component" value="Unassembled WGS sequence"/>
</dbReference>
<dbReference type="SMART" id="SM00657">
    <property type="entry name" value="RPOL4c"/>
    <property type="match status" value="1"/>
</dbReference>
<evidence type="ECO:0000256" key="9">
    <source>
        <dbReference type="ARBA" id="ARBA00045808"/>
    </source>
</evidence>
<dbReference type="EMBL" id="CAJFCW020000004">
    <property type="protein sequence ID" value="CAG9112524.1"/>
    <property type="molecule type" value="Genomic_DNA"/>
</dbReference>
<comment type="subcellular location">
    <subcellularLocation>
        <location evidence="1">Nucleus</location>
    </subcellularLocation>
</comment>
<evidence type="ECO:0000256" key="2">
    <source>
        <dbReference type="ARBA" id="ARBA00006898"/>
    </source>
</evidence>
<evidence type="ECO:0000256" key="3">
    <source>
        <dbReference type="ARBA" id="ARBA00016672"/>
    </source>
</evidence>
<evidence type="ECO:0000256" key="6">
    <source>
        <dbReference type="ARBA" id="ARBA00023242"/>
    </source>
</evidence>
<keyword evidence="12" id="KW-1185">Reference proteome</keyword>
<dbReference type="GO" id="GO:0000166">
    <property type="term" value="F:nucleotide binding"/>
    <property type="evidence" value="ECO:0007669"/>
    <property type="project" value="InterPro"/>
</dbReference>
<comment type="function">
    <text evidence="9">DNA-dependent RNA polymerase catalyzes the transcription of DNA into RNA using the four ribonucleoside triphosphates as substrates. Specific peripheric component of RNA polymerase III (Pol III) which synthesizes small non-coding RNAs including 5S rRNA, snRNAs, tRNAs and miRNAs from at least 500 distinct genomic loci. With POLR3H/RPC8 forms a mobile stalk that protrudes from Pol III core and functions primarily in transcription initiation. Pol III plays a key role in sensing and limiting infection by intracellular bacteria and DNA viruses. Acts as nuclear and cytosolic DNA sensor involved in innate immune response. Can sense non-self dsDNA that serves as template for transcription into dsRNA. The non-self RNA polymerase III transcripts, such as Epstein-Barr virus-encoded RNAs (EBERs) induce type I interferon and NF-kappa-B through the RIG-I pathway.</text>
</comment>
<dbReference type="InterPro" id="IPR006590">
    <property type="entry name" value="RNA_pol_Rpb4/RPC9_core"/>
</dbReference>
<dbReference type="Pfam" id="PF03874">
    <property type="entry name" value="RNA_pol_Rpb4"/>
    <property type="match status" value="1"/>
</dbReference>
<comment type="caution">
    <text evidence="11">The sequence shown here is derived from an EMBL/GenBank/DDBJ whole genome shotgun (WGS) entry which is preliminary data.</text>
</comment>
<dbReference type="InterPro" id="IPR005574">
    <property type="entry name" value="Rpb4/RPC9"/>
</dbReference>
<evidence type="ECO:0000313" key="11">
    <source>
        <dbReference type="EMBL" id="CAD5219434.1"/>
    </source>
</evidence>
<sequence>MEVLDARCTVISNAEALNLLITAKAKQNKERSLRQHQTVLYETVKYLKETPAISQTEQHVVELMKALEPYKLTGAEVLQIVNHRPTDSLGLGVLIEECDERINDDQMGEILDIVIRILPAPVNEASEAS</sequence>
<evidence type="ECO:0000256" key="8">
    <source>
        <dbReference type="ARBA" id="ARBA00044007"/>
    </source>
</evidence>
<evidence type="ECO:0000259" key="10">
    <source>
        <dbReference type="SMART" id="SM00657"/>
    </source>
</evidence>
<dbReference type="InterPro" id="IPR038846">
    <property type="entry name" value="RPC9"/>
</dbReference>
<dbReference type="InterPro" id="IPR038324">
    <property type="entry name" value="Rpb4/RPC9_sf"/>
</dbReference>
<keyword evidence="4" id="KW-0240">DNA-directed RNA polymerase</keyword>
<evidence type="ECO:0000256" key="1">
    <source>
        <dbReference type="ARBA" id="ARBA00004123"/>
    </source>
</evidence>
<reference evidence="11" key="1">
    <citation type="submission" date="2020-09" db="EMBL/GenBank/DDBJ databases">
        <authorList>
            <person name="Kikuchi T."/>
        </authorList>
    </citation>
    <scope>NUCLEOTIDE SEQUENCE</scope>
    <source>
        <strain evidence="11">SH1</strain>
    </source>
</reference>
<protein>
    <recommendedName>
        <fullName evidence="3">DNA-directed RNA polymerase III subunit RPC9</fullName>
    </recommendedName>
</protein>
<dbReference type="InterPro" id="IPR010997">
    <property type="entry name" value="HRDC-like_sf"/>
</dbReference>